<reference evidence="13" key="2">
    <citation type="submission" date="2020-10" db="UniProtKB">
        <authorList>
            <consortium name="WormBaseParasite"/>
        </authorList>
    </citation>
    <scope>IDENTIFICATION</scope>
</reference>
<evidence type="ECO:0000256" key="2">
    <source>
        <dbReference type="ARBA" id="ARBA00007787"/>
    </source>
</evidence>
<keyword evidence="7" id="KW-0676">Redox-active center</keyword>
<dbReference type="PANTHER" id="PTHR45694">
    <property type="entry name" value="GLUTAREDOXIN 2"/>
    <property type="match status" value="1"/>
</dbReference>
<dbReference type="Pfam" id="PF00462">
    <property type="entry name" value="Glutaredoxin"/>
    <property type="match status" value="1"/>
</dbReference>
<dbReference type="InterPro" id="IPR011767">
    <property type="entry name" value="GLR_AS"/>
</dbReference>
<evidence type="ECO:0000256" key="4">
    <source>
        <dbReference type="ARBA" id="ARBA00022982"/>
    </source>
</evidence>
<comment type="function">
    <text evidence="8">Glutathione-dependent oxidoreductase that facilitates the maintenance of mitochondrial redox homeostasis upon induction of apoptosis by oxidative stress. Involved in response to hydrogen peroxide and regulation of apoptosis caused by oxidative stress. Acts as a very efficient catalyst of monothiol reactions because of its high affinity for protein glutathione-mixed disulfides. Can receive electrons not only from glutathione (GSH), but also from thioredoxin reductase supporting both monothiol and dithiol reactions. Efficiently catalyzes both glutathionylation and deglutathionylation of mitochondrial complex I, which in turn regulates the superoxide production by the complex. Overexpression decreases the susceptibility to apoptosis and prevents loss of cardiolipin and cytochrome c release.</text>
</comment>
<accession>A0A7E4V3L4</accession>
<organism evidence="12 13">
    <name type="scientific">Panagrellus redivivus</name>
    <name type="common">Microworm</name>
    <dbReference type="NCBI Taxonomy" id="6233"/>
    <lineage>
        <taxon>Eukaryota</taxon>
        <taxon>Metazoa</taxon>
        <taxon>Ecdysozoa</taxon>
        <taxon>Nematoda</taxon>
        <taxon>Chromadorea</taxon>
        <taxon>Rhabditida</taxon>
        <taxon>Tylenchina</taxon>
        <taxon>Panagrolaimomorpha</taxon>
        <taxon>Panagrolaimoidea</taxon>
        <taxon>Panagrolaimidae</taxon>
        <taxon>Panagrellus</taxon>
    </lineage>
</organism>
<dbReference type="InterPro" id="IPR036249">
    <property type="entry name" value="Thioredoxin-like_sf"/>
</dbReference>
<dbReference type="PANTHER" id="PTHR45694:SF18">
    <property type="entry name" value="GLUTAREDOXIN-1-RELATED"/>
    <property type="match status" value="1"/>
</dbReference>
<dbReference type="SUPFAM" id="SSF52833">
    <property type="entry name" value="Thioredoxin-like"/>
    <property type="match status" value="1"/>
</dbReference>
<comment type="subunit">
    <text evidence="9">Monomer; active form. Homodimer; inactive form. The homodimer is probably linked by 1 2Fe-2S cluster.</text>
</comment>
<comment type="similarity">
    <text evidence="2">Belongs to the glutaredoxin family.</text>
</comment>
<name>A0A7E4V3L4_PANRE</name>
<dbReference type="GO" id="GO:0034599">
    <property type="term" value="P:cellular response to oxidative stress"/>
    <property type="evidence" value="ECO:0007669"/>
    <property type="project" value="TreeGrafter"/>
</dbReference>
<dbReference type="InterPro" id="IPR014025">
    <property type="entry name" value="Glutaredoxin_subgr"/>
</dbReference>
<protein>
    <recommendedName>
        <fullName evidence="10">Glutaredoxin-2, mitochondrial</fullName>
    </recommendedName>
</protein>
<dbReference type="PROSITE" id="PS00195">
    <property type="entry name" value="GLUTAREDOXIN_1"/>
    <property type="match status" value="1"/>
</dbReference>
<evidence type="ECO:0000256" key="3">
    <source>
        <dbReference type="ARBA" id="ARBA00022448"/>
    </source>
</evidence>
<dbReference type="AlphaFoldDB" id="A0A7E4V3L4"/>
<evidence type="ECO:0000256" key="10">
    <source>
        <dbReference type="ARBA" id="ARBA00039819"/>
    </source>
</evidence>
<dbReference type="GO" id="GO:0005737">
    <property type="term" value="C:cytoplasm"/>
    <property type="evidence" value="ECO:0007669"/>
    <property type="project" value="TreeGrafter"/>
</dbReference>
<dbReference type="InterPro" id="IPR011899">
    <property type="entry name" value="Glutaredoxin_euk/vir"/>
</dbReference>
<keyword evidence="4" id="KW-0249">Electron transport</keyword>
<dbReference type="NCBIfam" id="TIGR02180">
    <property type="entry name" value="GRX_euk"/>
    <property type="match status" value="1"/>
</dbReference>
<keyword evidence="6" id="KW-0318">Glutathionylation</keyword>
<sequence>MITLINYLGYRKRMLRVSLIRAVRSIATASSPTSPSPREVDMSVAKTFVDGILKQYKVAVFSKTYCPYCTKAKTALEGFKLRPDAYYVVELDKRDDCNDIQDYLQTITGARSVPRVFINGKFFGGGDDTAAGAQNGLLEKKLAEAGAI</sequence>
<evidence type="ECO:0000313" key="12">
    <source>
        <dbReference type="Proteomes" id="UP000492821"/>
    </source>
</evidence>
<evidence type="ECO:0000256" key="9">
    <source>
        <dbReference type="ARBA" id="ARBA00038558"/>
    </source>
</evidence>
<evidence type="ECO:0000313" key="13">
    <source>
        <dbReference type="WBParaSite" id="Pan_g16144.t1"/>
    </source>
</evidence>
<dbReference type="PROSITE" id="PS51354">
    <property type="entry name" value="GLUTAREDOXIN_2"/>
    <property type="match status" value="1"/>
</dbReference>
<evidence type="ECO:0000256" key="7">
    <source>
        <dbReference type="ARBA" id="ARBA00023284"/>
    </source>
</evidence>
<dbReference type="Proteomes" id="UP000492821">
    <property type="component" value="Unassembled WGS sequence"/>
</dbReference>
<dbReference type="InterPro" id="IPR002109">
    <property type="entry name" value="Glutaredoxin"/>
</dbReference>
<dbReference type="Gene3D" id="3.40.30.10">
    <property type="entry name" value="Glutaredoxin"/>
    <property type="match status" value="1"/>
</dbReference>
<dbReference type="CDD" id="cd03419">
    <property type="entry name" value="GRX_GRXh_1_2_like"/>
    <property type="match status" value="1"/>
</dbReference>
<reference evidence="12" key="1">
    <citation type="journal article" date="2013" name="Genetics">
        <title>The draft genome and transcriptome of Panagrellus redivivus are shaped by the harsh demands of a free-living lifestyle.</title>
        <authorList>
            <person name="Srinivasan J."/>
            <person name="Dillman A.R."/>
            <person name="Macchietto M.G."/>
            <person name="Heikkinen L."/>
            <person name="Lakso M."/>
            <person name="Fracchia K.M."/>
            <person name="Antoshechkin I."/>
            <person name="Mortazavi A."/>
            <person name="Wong G."/>
            <person name="Sternberg P.W."/>
        </authorList>
    </citation>
    <scope>NUCLEOTIDE SEQUENCE [LARGE SCALE GENOMIC DNA]</scope>
    <source>
        <strain evidence="12">MT8872</strain>
    </source>
</reference>
<evidence type="ECO:0000256" key="6">
    <source>
        <dbReference type="ARBA" id="ARBA00023206"/>
    </source>
</evidence>
<dbReference type="PRINTS" id="PR00160">
    <property type="entry name" value="GLUTAREDOXIN"/>
</dbReference>
<evidence type="ECO:0000256" key="5">
    <source>
        <dbReference type="ARBA" id="ARBA00023157"/>
    </source>
</evidence>
<evidence type="ECO:0000259" key="11">
    <source>
        <dbReference type="Pfam" id="PF00462"/>
    </source>
</evidence>
<keyword evidence="5" id="KW-1015">Disulfide bond</keyword>
<dbReference type="GO" id="GO:0015038">
    <property type="term" value="F:glutathione disulfide oxidoreductase activity"/>
    <property type="evidence" value="ECO:0007669"/>
    <property type="project" value="TreeGrafter"/>
</dbReference>
<evidence type="ECO:0000256" key="1">
    <source>
        <dbReference type="ARBA" id="ARBA00002549"/>
    </source>
</evidence>
<proteinExistence type="inferred from homology"/>
<evidence type="ECO:0000256" key="8">
    <source>
        <dbReference type="ARBA" id="ARBA00037470"/>
    </source>
</evidence>
<comment type="function">
    <text evidence="1">Has a glutathione-disulfide oxidoreductase activity in the presence of NADPH and glutathione reductase. Reduces low molecular weight disulfides and proteins.</text>
</comment>
<dbReference type="WBParaSite" id="Pan_g16144.t1">
    <property type="protein sequence ID" value="Pan_g16144.t1"/>
    <property type="gene ID" value="Pan_g16144"/>
</dbReference>
<keyword evidence="3" id="KW-0813">Transport</keyword>
<keyword evidence="12" id="KW-1185">Reference proteome</keyword>
<feature type="domain" description="Glutaredoxin" evidence="11">
    <location>
        <begin position="58"/>
        <end position="122"/>
    </location>
</feature>
<dbReference type="FunFam" id="3.40.30.10:FF:000026">
    <property type="entry name" value="Glutaredoxin 2"/>
    <property type="match status" value="1"/>
</dbReference>